<dbReference type="EC" id="2.4.2.10" evidence="2 7"/>
<protein>
    <recommendedName>
        <fullName evidence="2 7">Orotate phosphoribosyltransferase</fullName>
        <shortName evidence="7">OPRT</shortName>
        <shortName evidence="7">OPRTase</shortName>
        <ecNumber evidence="2 7">2.4.2.10</ecNumber>
    </recommendedName>
</protein>
<evidence type="ECO:0000259" key="8">
    <source>
        <dbReference type="Pfam" id="PF00156"/>
    </source>
</evidence>
<evidence type="ECO:0000256" key="6">
    <source>
        <dbReference type="ARBA" id="ARBA00022975"/>
    </source>
</evidence>
<dbReference type="InterPro" id="IPR029057">
    <property type="entry name" value="PRTase-like"/>
</dbReference>
<dbReference type="CDD" id="cd06223">
    <property type="entry name" value="PRTases_typeI"/>
    <property type="match status" value="1"/>
</dbReference>
<dbReference type="UniPathway" id="UPA00070">
    <property type="reaction ID" value="UER00119"/>
</dbReference>
<name>A0A6M1S1C8_9BACT</name>
<keyword evidence="10" id="KW-1185">Reference proteome</keyword>
<gene>
    <name evidence="7" type="primary">pyrE</name>
    <name evidence="9" type="ORF">G4L39_07235</name>
</gene>
<comment type="cofactor">
    <cofactor evidence="7">
        <name>Mg(2+)</name>
        <dbReference type="ChEBI" id="CHEBI:18420"/>
    </cofactor>
</comment>
<comment type="function">
    <text evidence="7">Catalyzes the transfer of a ribosyl phosphate group from 5-phosphoribose 1-diphosphate to orotate, leading to the formation of orotidine monophosphate (OMP).</text>
</comment>
<dbReference type="InterPro" id="IPR000836">
    <property type="entry name" value="PRTase_dom"/>
</dbReference>
<feature type="binding site" description="in other chain" evidence="7">
    <location>
        <position position="91"/>
    </location>
    <ligand>
        <name>5-phospho-alpha-D-ribose 1-diphosphate</name>
        <dbReference type="ChEBI" id="CHEBI:58017"/>
        <note>ligand shared between dimeric partners</note>
    </ligand>
</feature>
<dbReference type="Pfam" id="PF00156">
    <property type="entry name" value="Pribosyltran"/>
    <property type="match status" value="1"/>
</dbReference>
<keyword evidence="5 7" id="KW-0460">Magnesium</keyword>
<dbReference type="GO" id="GO:0000287">
    <property type="term" value="F:magnesium ion binding"/>
    <property type="evidence" value="ECO:0007669"/>
    <property type="project" value="UniProtKB-UniRule"/>
</dbReference>
<comment type="caution">
    <text evidence="7">Lacks conserved residue(s) required for the propagation of feature annotation.</text>
</comment>
<dbReference type="GO" id="GO:0019856">
    <property type="term" value="P:pyrimidine nucleobase biosynthetic process"/>
    <property type="evidence" value="ECO:0007669"/>
    <property type="project" value="InterPro"/>
</dbReference>
<dbReference type="EMBL" id="JAAKYA010000051">
    <property type="protein sequence ID" value="NGO39190.1"/>
    <property type="molecule type" value="Genomic_DNA"/>
</dbReference>
<feature type="domain" description="Phosphoribosyltransferase" evidence="8">
    <location>
        <begin position="60"/>
        <end position="152"/>
    </location>
</feature>
<dbReference type="PANTHER" id="PTHR19278">
    <property type="entry name" value="OROTATE PHOSPHORIBOSYLTRANSFERASE"/>
    <property type="match status" value="1"/>
</dbReference>
<keyword evidence="6 7" id="KW-0665">Pyrimidine biosynthesis</keyword>
<comment type="pathway">
    <text evidence="1 7">Pyrimidine metabolism; UMP biosynthesis via de novo pathway; UMP from orotate: step 1/2.</text>
</comment>
<comment type="similarity">
    <text evidence="7">Belongs to the purine/pyrimidine phosphoribosyltransferase family. PyrE subfamily.</text>
</comment>
<comment type="catalytic activity">
    <reaction evidence="7">
        <text>orotidine 5'-phosphate + diphosphate = orotate + 5-phospho-alpha-D-ribose 1-diphosphate</text>
        <dbReference type="Rhea" id="RHEA:10380"/>
        <dbReference type="ChEBI" id="CHEBI:30839"/>
        <dbReference type="ChEBI" id="CHEBI:33019"/>
        <dbReference type="ChEBI" id="CHEBI:57538"/>
        <dbReference type="ChEBI" id="CHEBI:58017"/>
        <dbReference type="EC" id="2.4.2.10"/>
    </reaction>
</comment>
<comment type="caution">
    <text evidence="9">The sequence shown here is derived from an EMBL/GenBank/DDBJ whole genome shotgun (WGS) entry which is preliminary data.</text>
</comment>
<dbReference type="AlphaFoldDB" id="A0A6M1S1C8"/>
<feature type="binding site" evidence="7">
    <location>
        <position position="118"/>
    </location>
    <ligand>
        <name>orotate</name>
        <dbReference type="ChEBI" id="CHEBI:30839"/>
    </ligand>
</feature>
<dbReference type="InterPro" id="IPR023031">
    <property type="entry name" value="OPRT"/>
</dbReference>
<feature type="binding site" evidence="7">
    <location>
        <position position="146"/>
    </location>
    <ligand>
        <name>orotate</name>
        <dbReference type="ChEBI" id="CHEBI:30839"/>
    </ligand>
</feature>
<proteinExistence type="inferred from homology"/>
<organism evidence="9 10">
    <name type="scientific">Limisphaera ngatamarikiensis</name>
    <dbReference type="NCBI Taxonomy" id="1324935"/>
    <lineage>
        <taxon>Bacteria</taxon>
        <taxon>Pseudomonadati</taxon>
        <taxon>Verrucomicrobiota</taxon>
        <taxon>Verrucomicrobiia</taxon>
        <taxon>Limisphaerales</taxon>
        <taxon>Limisphaeraceae</taxon>
        <taxon>Limisphaera</taxon>
    </lineage>
</organism>
<sequence>MTSEELMRIFRETGALLEGHFILRSGLHSRQYFQCALALQQMPVVERLGAALAEPLRPLAPATIIAPAMGGLVIGQEVARQLRCRFIFAEKEEGRLTLRRGFRIAPGERLAVVEDVVTQGGRVRETMDIVRNAGGVVLAVAVLVDRSNGTVDFGVPFYSLLRLQVEAFPPDQLPPDLAALPAVKPGSR</sequence>
<evidence type="ECO:0000256" key="4">
    <source>
        <dbReference type="ARBA" id="ARBA00022679"/>
    </source>
</evidence>
<evidence type="ECO:0000313" key="10">
    <source>
        <dbReference type="Proteomes" id="UP000477311"/>
    </source>
</evidence>
<dbReference type="GO" id="GO:0044205">
    <property type="term" value="P:'de novo' UMP biosynthetic process"/>
    <property type="evidence" value="ECO:0007669"/>
    <property type="project" value="UniProtKB-UniRule"/>
</dbReference>
<evidence type="ECO:0000256" key="1">
    <source>
        <dbReference type="ARBA" id="ARBA00004889"/>
    </source>
</evidence>
<dbReference type="Proteomes" id="UP000477311">
    <property type="component" value="Unassembled WGS sequence"/>
</dbReference>
<dbReference type="SUPFAM" id="SSF53271">
    <property type="entry name" value="PRTase-like"/>
    <property type="match status" value="1"/>
</dbReference>
<feature type="binding site" description="in other chain" evidence="7">
    <location>
        <position position="24"/>
    </location>
    <ligand>
        <name>5-phospho-alpha-D-ribose 1-diphosphate</name>
        <dbReference type="ChEBI" id="CHEBI:58017"/>
        <note>ligand shared between dimeric partners</note>
    </ligand>
</feature>
<evidence type="ECO:0000256" key="5">
    <source>
        <dbReference type="ARBA" id="ARBA00022842"/>
    </source>
</evidence>
<evidence type="ECO:0000256" key="3">
    <source>
        <dbReference type="ARBA" id="ARBA00022676"/>
    </source>
</evidence>
<feature type="binding site" description="in other chain" evidence="7">
    <location>
        <begin position="114"/>
        <end position="122"/>
    </location>
    <ligand>
        <name>5-phospho-alpha-D-ribose 1-diphosphate</name>
        <dbReference type="ChEBI" id="CHEBI:58017"/>
        <note>ligand shared between dimeric partners</note>
    </ligand>
</feature>
<dbReference type="PANTHER" id="PTHR19278:SF9">
    <property type="entry name" value="URIDINE 5'-MONOPHOSPHATE SYNTHASE"/>
    <property type="match status" value="1"/>
</dbReference>
<dbReference type="RefSeq" id="WP_165107061.1">
    <property type="nucleotide sequence ID" value="NZ_JAAKYA010000051.1"/>
</dbReference>
<evidence type="ECO:0000313" key="9">
    <source>
        <dbReference type="EMBL" id="NGO39190.1"/>
    </source>
</evidence>
<evidence type="ECO:0000256" key="2">
    <source>
        <dbReference type="ARBA" id="ARBA00011971"/>
    </source>
</evidence>
<evidence type="ECO:0000256" key="7">
    <source>
        <dbReference type="HAMAP-Rule" id="MF_01208"/>
    </source>
</evidence>
<reference evidence="9 10" key="1">
    <citation type="submission" date="2020-02" db="EMBL/GenBank/DDBJ databases">
        <title>Draft genome sequence of Limisphaera ngatamarikiensis NGM72.4T, a thermophilic Verrucomicrobia grouped in subdivision 3.</title>
        <authorList>
            <person name="Carere C.R."/>
            <person name="Steen J."/>
            <person name="Hugenholtz P."/>
            <person name="Stott M.B."/>
        </authorList>
    </citation>
    <scope>NUCLEOTIDE SEQUENCE [LARGE SCALE GENOMIC DNA]</scope>
    <source>
        <strain evidence="9 10">NGM72.4</strain>
    </source>
</reference>
<dbReference type="NCBIfam" id="TIGR01367">
    <property type="entry name" value="pyrE_Therm"/>
    <property type="match status" value="1"/>
</dbReference>
<dbReference type="GO" id="GO:0004588">
    <property type="term" value="F:orotate phosphoribosyltransferase activity"/>
    <property type="evidence" value="ECO:0007669"/>
    <property type="project" value="UniProtKB-UniRule"/>
</dbReference>
<keyword evidence="3 7" id="KW-0328">Glycosyltransferase</keyword>
<dbReference type="Gene3D" id="3.40.50.2020">
    <property type="match status" value="1"/>
</dbReference>
<dbReference type="HAMAP" id="MF_01208">
    <property type="entry name" value="PyrE"/>
    <property type="match status" value="1"/>
</dbReference>
<keyword evidence="4 7" id="KW-0808">Transferase</keyword>
<comment type="subunit">
    <text evidence="7">Homodimer.</text>
</comment>
<accession>A0A6M1S1C8</accession>
<dbReference type="InterPro" id="IPR006273">
    <property type="entry name" value="Orotate_PRibTrfase_bac"/>
</dbReference>